<keyword evidence="2" id="KW-0812">Transmembrane</keyword>
<keyword evidence="2" id="KW-1133">Transmembrane helix</keyword>
<evidence type="ECO:0000313" key="4">
    <source>
        <dbReference type="Proteomes" id="UP000269396"/>
    </source>
</evidence>
<feature type="region of interest" description="Disordered" evidence="1">
    <location>
        <begin position="1"/>
        <end position="22"/>
    </location>
</feature>
<keyword evidence="2" id="KW-0472">Membrane</keyword>
<organism evidence="3 4">
    <name type="scientific">Schistosoma mattheei</name>
    <dbReference type="NCBI Taxonomy" id="31246"/>
    <lineage>
        <taxon>Eukaryota</taxon>
        <taxon>Metazoa</taxon>
        <taxon>Spiralia</taxon>
        <taxon>Lophotrochozoa</taxon>
        <taxon>Platyhelminthes</taxon>
        <taxon>Trematoda</taxon>
        <taxon>Digenea</taxon>
        <taxon>Strigeidida</taxon>
        <taxon>Schistosomatoidea</taxon>
        <taxon>Schistosomatidae</taxon>
        <taxon>Schistosoma</taxon>
    </lineage>
</organism>
<protein>
    <submittedName>
        <fullName evidence="3">Uncharacterized protein</fullName>
    </submittedName>
</protein>
<keyword evidence="4" id="KW-1185">Reference proteome</keyword>
<accession>A0A183Q289</accession>
<dbReference type="EMBL" id="UZAL01045211">
    <property type="protein sequence ID" value="VDP83235.1"/>
    <property type="molecule type" value="Genomic_DNA"/>
</dbReference>
<evidence type="ECO:0000313" key="3">
    <source>
        <dbReference type="EMBL" id="VDP83235.1"/>
    </source>
</evidence>
<sequence>MTSHTDENDQQNTSLNDHNTNNPLFDHSNYDSSLFIPFILTSTSVVVIAVAVWFYLRRLK</sequence>
<evidence type="ECO:0000256" key="2">
    <source>
        <dbReference type="SAM" id="Phobius"/>
    </source>
</evidence>
<dbReference type="STRING" id="31246.A0A183Q289"/>
<gene>
    <name evidence="3" type="ORF">SMTD_LOCUS20725</name>
</gene>
<reference evidence="3 4" key="1">
    <citation type="submission" date="2018-11" db="EMBL/GenBank/DDBJ databases">
        <authorList>
            <consortium name="Pathogen Informatics"/>
        </authorList>
    </citation>
    <scope>NUCLEOTIDE SEQUENCE [LARGE SCALE GENOMIC DNA]</scope>
    <source>
        <strain>Denwood</strain>
        <strain evidence="4">Zambia</strain>
    </source>
</reference>
<feature type="transmembrane region" description="Helical" evidence="2">
    <location>
        <begin position="34"/>
        <end position="56"/>
    </location>
</feature>
<evidence type="ECO:0000256" key="1">
    <source>
        <dbReference type="SAM" id="MobiDB-lite"/>
    </source>
</evidence>
<feature type="compositionally biased region" description="Polar residues" evidence="1">
    <location>
        <begin position="10"/>
        <end position="22"/>
    </location>
</feature>
<dbReference type="AlphaFoldDB" id="A0A183Q289"/>
<name>A0A183Q289_9TREM</name>
<proteinExistence type="predicted"/>
<dbReference type="Proteomes" id="UP000269396">
    <property type="component" value="Unassembled WGS sequence"/>
</dbReference>